<feature type="compositionally biased region" description="Basic and acidic residues" evidence="1">
    <location>
        <begin position="216"/>
        <end position="231"/>
    </location>
</feature>
<dbReference type="Gene3D" id="4.10.240.10">
    <property type="entry name" value="Zn(2)-C6 fungal-type DNA-binding domain"/>
    <property type="match status" value="1"/>
</dbReference>
<dbReference type="GO" id="GO:0005634">
    <property type="term" value="C:nucleus"/>
    <property type="evidence" value="ECO:0007669"/>
    <property type="project" value="TreeGrafter"/>
</dbReference>
<feature type="domain" description="Zn(2)-C6 fungal-type" evidence="2">
    <location>
        <begin position="93"/>
        <end position="127"/>
    </location>
</feature>
<dbReference type="InterPro" id="IPR036864">
    <property type="entry name" value="Zn2-C6_fun-type_DNA-bd_sf"/>
</dbReference>
<dbReference type="GO" id="GO:0009074">
    <property type="term" value="P:aromatic amino acid family catabolic process"/>
    <property type="evidence" value="ECO:0007669"/>
    <property type="project" value="TreeGrafter"/>
</dbReference>
<protein>
    <recommendedName>
        <fullName evidence="2">Zn(2)-C6 fungal-type domain-containing protein</fullName>
    </recommendedName>
</protein>
<feature type="region of interest" description="Disordered" evidence="1">
    <location>
        <begin position="279"/>
        <end position="316"/>
    </location>
</feature>
<gene>
    <name evidence="3" type="primary">SUVC13G0610</name>
    <name evidence="3" type="ORF">SUVC_13G0610</name>
</gene>
<dbReference type="SMART" id="SM00066">
    <property type="entry name" value="GAL4"/>
    <property type="match status" value="1"/>
</dbReference>
<dbReference type="InterPro" id="IPR052780">
    <property type="entry name" value="AAA_Catabolism_Regulators"/>
</dbReference>
<sequence>MYSSFNSRDREGFQKESCNMNTQFSVAGLATGKESNGTLKANSKMASPRADDPLIDMTTQTIIEGCVDDDTRLLYPTKLETTENGKIKRNSFACVCCHSLKQKCVPSDANDIYRKPCQRCLKHKKVCKFDLAKRTRKRKQRSRSSTSLESPIQDVSKKGEFPVNFKESSLKNNTSYPITFPLDSNTKQVSNSRTVLPGLQQSLSDLWSTLSQPTSERVRDAESTPSEDRIVNKSTQSKGGNSISANISLLASTDERTKSSGAPVIYSSYNSPIPMPSIPTSTNSEASFKPRPNVVGDEGTYNGKAKRQKNSYSKHMTRSFRKQLQSLIISQKGKIRDISMKLDTWSKQWNDLVERSMFLPTISDPVSVGIISHEEATLRLHLYKTEISYLSKLPFIKVEENVSVDELRKRKPILFSVIMSCVSIVLTPRQTTRGTIMKLDSFVLNLITNQIFKANNKSIEIIESLSTLCLWYNFFEWSSKTRYHIFNYICCCLTRDLGPTYVNRSFGMFSDEDPDRFKSPLELYSSGSSLILLVYVSALNISIFLRQSIQARWSHVTEKACQDLIKEKRGSQQNNNDQLLPGMTDDPILVQFAKMNHVLENIHTHLHERDFNDDEFDDCDFTKNYINKLIEKYHRQLKEIFVNLDRNRPRVIAFYYSVEAYLYQYKLAVFIGEMSHALNEKFELPKEVTEDFVKCYHCCKSALEEFSKLEPILITSLPLFHTSRIIYTVGMLLLKLRYSVVAIPSFNDLMPLTDGAIALVITVNNLLEKTSELYPFNNSLYKFRYVIALFCQTYANKVIDVADRYNAKREEQTQRQTVNETMHDQKDVHPTNTHETEPQNMEKEQDPIVENNTRQSISTVPDEMLPVYLRVRDDTAAMSSNINSTSCFNGPPRQPQESLAGSTLLPPPFISNTNSSNNSDITNIKPSPSSSVDNLNDYLTDINSLAWGVNSLNDEFWTDLFMNDN</sequence>
<accession>A0AA35J3U2</accession>
<feature type="region of interest" description="Disordered" evidence="1">
    <location>
        <begin position="210"/>
        <end position="242"/>
    </location>
</feature>
<organism evidence="3 4">
    <name type="scientific">Saccharomyces uvarum</name>
    <name type="common">Yeast</name>
    <name type="synonym">Saccharomyces bayanus var. uvarum</name>
    <dbReference type="NCBI Taxonomy" id="230603"/>
    <lineage>
        <taxon>Eukaryota</taxon>
        <taxon>Fungi</taxon>
        <taxon>Dikarya</taxon>
        <taxon>Ascomycota</taxon>
        <taxon>Saccharomycotina</taxon>
        <taxon>Saccharomycetes</taxon>
        <taxon>Saccharomycetales</taxon>
        <taxon>Saccharomycetaceae</taxon>
        <taxon>Saccharomyces</taxon>
    </lineage>
</organism>
<evidence type="ECO:0000259" key="2">
    <source>
        <dbReference type="PROSITE" id="PS00463"/>
    </source>
</evidence>
<evidence type="ECO:0000313" key="3">
    <source>
        <dbReference type="EMBL" id="CAI4047889.1"/>
    </source>
</evidence>
<feature type="region of interest" description="Disordered" evidence="1">
    <location>
        <begin position="810"/>
        <end position="860"/>
    </location>
</feature>
<dbReference type="InterPro" id="IPR001138">
    <property type="entry name" value="Zn2Cys6_DnaBD"/>
</dbReference>
<reference evidence="3" key="1">
    <citation type="submission" date="2022-10" db="EMBL/GenBank/DDBJ databases">
        <authorList>
            <person name="Byrne P K."/>
        </authorList>
    </citation>
    <scope>NUCLEOTIDE SEQUENCE</scope>
    <source>
        <strain evidence="3">CBS7001</strain>
    </source>
</reference>
<dbReference type="PROSITE" id="PS00463">
    <property type="entry name" value="ZN2_CY6_FUNGAL_1"/>
    <property type="match status" value="1"/>
</dbReference>
<dbReference type="PANTHER" id="PTHR31644">
    <property type="entry name" value="TRANSCRIPTIONAL ACTIVATOR ARO80-RELATED"/>
    <property type="match status" value="1"/>
</dbReference>
<dbReference type="GO" id="GO:0008270">
    <property type="term" value="F:zinc ion binding"/>
    <property type="evidence" value="ECO:0007669"/>
    <property type="project" value="InterPro"/>
</dbReference>
<name>A0AA35J3U2_SACUV</name>
<feature type="compositionally biased region" description="Polar residues" evidence="1">
    <location>
        <begin position="232"/>
        <end position="242"/>
    </location>
</feature>
<dbReference type="GO" id="GO:0000981">
    <property type="term" value="F:DNA-binding transcription factor activity, RNA polymerase II-specific"/>
    <property type="evidence" value="ECO:0007669"/>
    <property type="project" value="InterPro"/>
</dbReference>
<feature type="compositionally biased region" description="Basic and acidic residues" evidence="1">
    <location>
        <begin position="821"/>
        <end position="846"/>
    </location>
</feature>
<dbReference type="GO" id="GO:0045944">
    <property type="term" value="P:positive regulation of transcription by RNA polymerase II"/>
    <property type="evidence" value="ECO:0007669"/>
    <property type="project" value="TreeGrafter"/>
</dbReference>
<feature type="compositionally biased region" description="Polar residues" evidence="1">
    <location>
        <begin position="850"/>
        <end position="859"/>
    </location>
</feature>
<dbReference type="AlphaFoldDB" id="A0AA35J3U2"/>
<dbReference type="PANTHER" id="PTHR31644:SF2">
    <property type="entry name" value="TRANSCRIPTIONAL ACTIVATOR ARO80-RELATED"/>
    <property type="match status" value="1"/>
</dbReference>
<dbReference type="CDD" id="cd00067">
    <property type="entry name" value="GAL4"/>
    <property type="match status" value="1"/>
</dbReference>
<dbReference type="EMBL" id="OX365924">
    <property type="protein sequence ID" value="CAI4047889.1"/>
    <property type="molecule type" value="Genomic_DNA"/>
</dbReference>
<dbReference type="Proteomes" id="UP001162090">
    <property type="component" value="Chromosome 13"/>
</dbReference>
<proteinExistence type="predicted"/>
<evidence type="ECO:0000313" key="4">
    <source>
        <dbReference type="Proteomes" id="UP001162090"/>
    </source>
</evidence>
<evidence type="ECO:0000256" key="1">
    <source>
        <dbReference type="SAM" id="MobiDB-lite"/>
    </source>
</evidence>
<dbReference type="SUPFAM" id="SSF57701">
    <property type="entry name" value="Zn2/Cys6 DNA-binding domain"/>
    <property type="match status" value="1"/>
</dbReference>